<organism evidence="5 6">
    <name type="scientific">Saccharopolyspora gregorii</name>
    <dbReference type="NCBI Taxonomy" id="33914"/>
    <lineage>
        <taxon>Bacteria</taxon>
        <taxon>Bacillati</taxon>
        <taxon>Actinomycetota</taxon>
        <taxon>Actinomycetes</taxon>
        <taxon>Pseudonocardiales</taxon>
        <taxon>Pseudonocardiaceae</taxon>
        <taxon>Saccharopolyspora</taxon>
    </lineage>
</organism>
<dbReference type="InterPro" id="IPR038261">
    <property type="entry name" value="GPP34-like_sf"/>
</dbReference>
<dbReference type="InterPro" id="IPR008628">
    <property type="entry name" value="GPP34-like"/>
</dbReference>
<keyword evidence="3" id="KW-0446">Lipid-binding</keyword>
<comment type="caution">
    <text evidence="5">The sequence shown here is derived from an EMBL/GenBank/DDBJ whole genome shotgun (WGS) entry which is preliminary data.</text>
</comment>
<dbReference type="EMBL" id="BAAAYK010000038">
    <property type="protein sequence ID" value="GAA3364566.1"/>
    <property type="molecule type" value="Genomic_DNA"/>
</dbReference>
<accession>A0ABP6S036</accession>
<dbReference type="Pfam" id="PF05719">
    <property type="entry name" value="GPP34"/>
    <property type="match status" value="1"/>
</dbReference>
<evidence type="ECO:0000256" key="3">
    <source>
        <dbReference type="ARBA" id="ARBA00023121"/>
    </source>
</evidence>
<keyword evidence="4" id="KW-0472">Membrane</keyword>
<comment type="subcellular location">
    <subcellularLocation>
        <location evidence="1">Golgi apparatus membrane</location>
        <topology evidence="1">Peripheral membrane protein</topology>
        <orientation evidence="1">Cytoplasmic side</orientation>
    </subcellularLocation>
</comment>
<dbReference type="Proteomes" id="UP001500483">
    <property type="component" value="Unassembled WGS sequence"/>
</dbReference>
<evidence type="ECO:0000256" key="2">
    <source>
        <dbReference type="ARBA" id="ARBA00023034"/>
    </source>
</evidence>
<evidence type="ECO:0000256" key="1">
    <source>
        <dbReference type="ARBA" id="ARBA00004255"/>
    </source>
</evidence>
<proteinExistence type="predicted"/>
<name>A0ABP6S036_9PSEU</name>
<keyword evidence="6" id="KW-1185">Reference proteome</keyword>
<evidence type="ECO:0000313" key="5">
    <source>
        <dbReference type="EMBL" id="GAA3364566.1"/>
    </source>
</evidence>
<evidence type="ECO:0000256" key="4">
    <source>
        <dbReference type="ARBA" id="ARBA00023136"/>
    </source>
</evidence>
<sequence length="245" mass="25625">MICCFENTPNLGRADGTLGRMNVDPDPSPSVTLPDELVLLLHRPDGGHRAEPADLLTWCAELGELALRGKVELTGTKLAVLDPCGTGLDWADELLGRLVKKSGPRGRPVELTDLLPRRIGRFREHRALLERRGMLLREPRKLLGFIPDDLHFPVGPARRELVEQVRAVARGELRADGRRAVRCGLVHAAGIGAALGCGPAELAVLAAVARGDGAGAAARRPLAAVAAVRAVTAGAAAAGAGAGGV</sequence>
<evidence type="ECO:0008006" key="7">
    <source>
        <dbReference type="Google" id="ProtNLM"/>
    </source>
</evidence>
<reference evidence="6" key="1">
    <citation type="journal article" date="2019" name="Int. J. Syst. Evol. Microbiol.">
        <title>The Global Catalogue of Microorganisms (GCM) 10K type strain sequencing project: providing services to taxonomists for standard genome sequencing and annotation.</title>
        <authorList>
            <consortium name="The Broad Institute Genomics Platform"/>
            <consortium name="The Broad Institute Genome Sequencing Center for Infectious Disease"/>
            <person name="Wu L."/>
            <person name="Ma J."/>
        </authorList>
    </citation>
    <scope>NUCLEOTIDE SEQUENCE [LARGE SCALE GENOMIC DNA]</scope>
    <source>
        <strain evidence="6">JCM 9687</strain>
    </source>
</reference>
<keyword evidence="2" id="KW-0333">Golgi apparatus</keyword>
<evidence type="ECO:0000313" key="6">
    <source>
        <dbReference type="Proteomes" id="UP001500483"/>
    </source>
</evidence>
<gene>
    <name evidence="5" type="ORF">GCM10020366_60940</name>
</gene>
<dbReference type="Gene3D" id="1.10.3630.10">
    <property type="entry name" value="yeast vps74-n-term truncation variant domain like"/>
    <property type="match status" value="1"/>
</dbReference>
<protein>
    <recommendedName>
        <fullName evidence="7">GPP34 family phosphoprotein</fullName>
    </recommendedName>
</protein>